<gene>
    <name evidence="1" type="ORF">DI487_04095</name>
</gene>
<organism evidence="1 2">
    <name type="scientific">Flavobacterium sediminis</name>
    <dbReference type="NCBI Taxonomy" id="2201181"/>
    <lineage>
        <taxon>Bacteria</taxon>
        <taxon>Pseudomonadati</taxon>
        <taxon>Bacteroidota</taxon>
        <taxon>Flavobacteriia</taxon>
        <taxon>Flavobacteriales</taxon>
        <taxon>Flavobacteriaceae</taxon>
        <taxon>Flavobacterium</taxon>
    </lineage>
</organism>
<evidence type="ECO:0000313" key="2">
    <source>
        <dbReference type="Proteomes" id="UP000245429"/>
    </source>
</evidence>
<name>A0A2U8QTG3_9FLAO</name>
<reference evidence="1 2" key="1">
    <citation type="submission" date="2018-05" db="EMBL/GenBank/DDBJ databases">
        <title>Flavobacterium sp. MEBiC07310.</title>
        <authorList>
            <person name="Baek K."/>
        </authorList>
    </citation>
    <scope>NUCLEOTIDE SEQUENCE [LARGE SCALE GENOMIC DNA]</scope>
    <source>
        <strain evidence="1 2">MEBiC07310</strain>
    </source>
</reference>
<dbReference type="EMBL" id="CP029463">
    <property type="protein sequence ID" value="AWM13134.1"/>
    <property type="molecule type" value="Genomic_DNA"/>
</dbReference>
<dbReference type="KEGG" id="fse:DI487_04095"/>
<sequence>MVYKKTALFHISNNSKEINFTGLKSNRSVKPIKKKETANQTSTAVCTFTALTLSGFNADVIAEGTGGIHSIKQLIQLMHSTLFIHKILCP</sequence>
<dbReference type="AlphaFoldDB" id="A0A2U8QTG3"/>
<proteinExistence type="predicted"/>
<keyword evidence="2" id="KW-1185">Reference proteome</keyword>
<protein>
    <submittedName>
        <fullName evidence="1">Uncharacterized protein</fullName>
    </submittedName>
</protein>
<accession>A0A2U8QTG3</accession>
<dbReference type="Proteomes" id="UP000245429">
    <property type="component" value="Chromosome"/>
</dbReference>
<evidence type="ECO:0000313" key="1">
    <source>
        <dbReference type="EMBL" id="AWM13134.1"/>
    </source>
</evidence>